<evidence type="ECO:0000313" key="2">
    <source>
        <dbReference type="Proteomes" id="UP001162992"/>
    </source>
</evidence>
<comment type="caution">
    <text evidence="1">The sequence shown here is derived from an EMBL/GenBank/DDBJ whole genome shotgun (WGS) entry which is preliminary data.</text>
</comment>
<proteinExistence type="predicted"/>
<reference evidence="2" key="1">
    <citation type="journal article" date="2024" name="Proc. Natl. Acad. Sci. U.S.A.">
        <title>Extraordinary preservation of gene collinearity over three hundred million years revealed in homosporous lycophytes.</title>
        <authorList>
            <person name="Li C."/>
            <person name="Wickell D."/>
            <person name="Kuo L.Y."/>
            <person name="Chen X."/>
            <person name="Nie B."/>
            <person name="Liao X."/>
            <person name="Peng D."/>
            <person name="Ji J."/>
            <person name="Jenkins J."/>
            <person name="Williams M."/>
            <person name="Shu S."/>
            <person name="Plott C."/>
            <person name="Barry K."/>
            <person name="Rajasekar S."/>
            <person name="Grimwood J."/>
            <person name="Han X."/>
            <person name="Sun S."/>
            <person name="Hou Z."/>
            <person name="He W."/>
            <person name="Dai G."/>
            <person name="Sun C."/>
            <person name="Schmutz J."/>
            <person name="Leebens-Mack J.H."/>
            <person name="Li F.W."/>
            <person name="Wang L."/>
        </authorList>
    </citation>
    <scope>NUCLEOTIDE SEQUENCE [LARGE SCALE GENOMIC DNA]</scope>
    <source>
        <strain evidence="2">cv. PW_Plant_1</strain>
    </source>
</reference>
<accession>A0ACC2B6K6</accession>
<organism evidence="1 2">
    <name type="scientific">Diphasiastrum complanatum</name>
    <name type="common">Issler's clubmoss</name>
    <name type="synonym">Lycopodium complanatum</name>
    <dbReference type="NCBI Taxonomy" id="34168"/>
    <lineage>
        <taxon>Eukaryota</taxon>
        <taxon>Viridiplantae</taxon>
        <taxon>Streptophyta</taxon>
        <taxon>Embryophyta</taxon>
        <taxon>Tracheophyta</taxon>
        <taxon>Lycopodiopsida</taxon>
        <taxon>Lycopodiales</taxon>
        <taxon>Lycopodiaceae</taxon>
        <taxon>Lycopodioideae</taxon>
        <taxon>Diphasiastrum</taxon>
    </lineage>
</organism>
<evidence type="ECO:0000313" key="1">
    <source>
        <dbReference type="EMBL" id="KAJ7525340.1"/>
    </source>
</evidence>
<name>A0ACC2B6K6_DIPCM</name>
<keyword evidence="2" id="KW-1185">Reference proteome</keyword>
<protein>
    <submittedName>
        <fullName evidence="1">Uncharacterized protein</fullName>
    </submittedName>
</protein>
<gene>
    <name evidence="1" type="ORF">O6H91_17G046400</name>
</gene>
<dbReference type="Proteomes" id="UP001162992">
    <property type="component" value="Chromosome 17"/>
</dbReference>
<sequence length="139" mass="15318">MKILEANAGLLSNFEVLDLLRSRGADKGFLGAVGAVTPSECKVYDYLVQSPAGTQTREKVQDFLKEAEQYSLTKAERLQASNIRPISAVEVHLIVEDCDERLSSAMVDRFVGSVEEKLPPPPEQSDETAEQGETEMETE</sequence>
<dbReference type="EMBL" id="CM055108">
    <property type="protein sequence ID" value="KAJ7525340.1"/>
    <property type="molecule type" value="Genomic_DNA"/>
</dbReference>